<proteinExistence type="predicted"/>
<dbReference type="OrthoDB" id="9793663at2"/>
<organism evidence="1 2">
    <name type="scientific">Methylomonas koyamae</name>
    <dbReference type="NCBI Taxonomy" id="702114"/>
    <lineage>
        <taxon>Bacteria</taxon>
        <taxon>Pseudomonadati</taxon>
        <taxon>Pseudomonadota</taxon>
        <taxon>Gammaproteobacteria</taxon>
        <taxon>Methylococcales</taxon>
        <taxon>Methylococcaceae</taxon>
        <taxon>Methylomonas</taxon>
    </lineage>
</organism>
<name>A0A177P7C6_9GAMM</name>
<evidence type="ECO:0000313" key="1">
    <source>
        <dbReference type="EMBL" id="OAI26206.1"/>
    </source>
</evidence>
<dbReference type="PANTHER" id="PTHR38774">
    <property type="entry name" value="CYTOPLASMIC PROTEIN-RELATED"/>
    <property type="match status" value="1"/>
</dbReference>
<evidence type="ECO:0000313" key="2">
    <source>
        <dbReference type="Proteomes" id="UP000077628"/>
    </source>
</evidence>
<dbReference type="EMBL" id="LUUK01000031">
    <property type="protein sequence ID" value="OAI26206.1"/>
    <property type="molecule type" value="Genomic_DNA"/>
</dbReference>
<dbReference type="InterPro" id="IPR009659">
    <property type="entry name" value="DUF1249"/>
</dbReference>
<protein>
    <recommendedName>
        <fullName evidence="3">DUF1249 domain-containing protein</fullName>
    </recommendedName>
</protein>
<reference evidence="2" key="1">
    <citation type="submission" date="2016-03" db="EMBL/GenBank/DDBJ databases">
        <authorList>
            <person name="Heylen K."/>
            <person name="De Vos P."/>
            <person name="Vekeman B."/>
        </authorList>
    </citation>
    <scope>NUCLEOTIDE SEQUENCE [LARGE SCALE GENOMIC DNA]</scope>
    <source>
        <strain evidence="2">R-45383</strain>
    </source>
</reference>
<sequence>MSLVHPVNTSLCLEKLCESNYQKLFRLIPNLSAFDKTAVGITGNKPALHLEVLERNPYTLTIELSHCFGAHLSELMVPAVKIRIYLDAKLAEAIRDHERPAVDQVFPNPGRLLEIQNYKWRLNYFLEKWLDHCLKTEYRFDSRPHAV</sequence>
<accession>A0A177P7C6</accession>
<dbReference type="Proteomes" id="UP000077628">
    <property type="component" value="Unassembled WGS sequence"/>
</dbReference>
<dbReference type="AlphaFoldDB" id="A0A177P7C6"/>
<keyword evidence="2" id="KW-1185">Reference proteome</keyword>
<evidence type="ECO:0008006" key="3">
    <source>
        <dbReference type="Google" id="ProtNLM"/>
    </source>
</evidence>
<dbReference type="PANTHER" id="PTHR38774:SF1">
    <property type="entry name" value="CYTOPLASMIC PROTEIN"/>
    <property type="match status" value="1"/>
</dbReference>
<gene>
    <name evidence="1" type="ORF">A1355_19075</name>
</gene>
<dbReference type="RefSeq" id="WP_064024830.1">
    <property type="nucleotide sequence ID" value="NZ_LUUK01000031.1"/>
</dbReference>
<dbReference type="STRING" id="702114.A1355_19075"/>
<comment type="caution">
    <text evidence="1">The sequence shown here is derived from an EMBL/GenBank/DDBJ whole genome shotgun (WGS) entry which is preliminary data.</text>
</comment>
<dbReference type="Pfam" id="PF06853">
    <property type="entry name" value="DUF1249"/>
    <property type="match status" value="1"/>
</dbReference>